<dbReference type="PANTHER" id="PTHR21432">
    <property type="entry name" value="ACETYL-COA HYDROLASE-RELATED"/>
    <property type="match status" value="1"/>
</dbReference>
<dbReference type="GO" id="GO:0016787">
    <property type="term" value="F:hydrolase activity"/>
    <property type="evidence" value="ECO:0007669"/>
    <property type="project" value="UniProtKB-KW"/>
</dbReference>
<keyword evidence="5" id="KW-0378">Hydrolase</keyword>
<sequence length="436" mass="48805">MRFQVEYKEKLRTPEEAVQFIEPNTDIILPIMAGEPPALLESLPQHTKLRGNRLYRMLPAYPILNVDEDRIKQVSLFLSGQDRSGFHEGKVDLLPNHFSDIPALLKQVTTDRVIMAVVSPMDEEGYFSLGVSPSYTAPLIEDAKQIIVEVNEMMPRTYGEQNKIHISQVTALVENNKELPSVPNPILSGKDEKIGRIIAGIINNGDTLQIGFGAMPNAVMEFLTDHRDLGIYTEMLPDKIIDLYEAGAISNKNKPLFKEKTTMTFAFGTKRLYEFMHENEDLYFLPCDQSNDLRAISKFDNLVSINSTVEIDFLGQCNSETVKGSYYSSTGGQGDFAKGARLTKNGKGIICLYSTAKNDTISKIVPTLSVGAVTTTSKNDVDMVVTEYGVAQLKGKTIRERTEALINIAHPKFREELEFEARKLGYLPVKNFSFRS</sequence>
<comment type="similarity">
    <text evidence="1">Belongs to the acetyl-CoA hydrolase/transferase family.</text>
</comment>
<dbReference type="Pfam" id="PF13336">
    <property type="entry name" value="AcetylCoA_hyd_C"/>
    <property type="match status" value="1"/>
</dbReference>
<organism evidence="5 6">
    <name type="scientific">Metabacillus herbersteinensis</name>
    <dbReference type="NCBI Taxonomy" id="283816"/>
    <lineage>
        <taxon>Bacteria</taxon>
        <taxon>Bacillati</taxon>
        <taxon>Bacillota</taxon>
        <taxon>Bacilli</taxon>
        <taxon>Bacillales</taxon>
        <taxon>Bacillaceae</taxon>
        <taxon>Metabacillus</taxon>
    </lineage>
</organism>
<feature type="domain" description="Acetyl-CoA hydrolase/transferase N-terminal" evidence="3">
    <location>
        <begin position="71"/>
        <end position="178"/>
    </location>
</feature>
<dbReference type="InterPro" id="IPR003702">
    <property type="entry name" value="ActCoA_hydro_N"/>
</dbReference>
<protein>
    <submittedName>
        <fullName evidence="5">Acetyl-CoA hydrolase/transferase family protein</fullName>
    </submittedName>
</protein>
<keyword evidence="6" id="KW-1185">Reference proteome</keyword>
<accession>A0ABV6GJF1</accession>
<dbReference type="EMBL" id="JBHLVO010000018">
    <property type="protein sequence ID" value="MFC0273249.1"/>
    <property type="molecule type" value="Genomic_DNA"/>
</dbReference>
<evidence type="ECO:0000259" key="4">
    <source>
        <dbReference type="Pfam" id="PF13336"/>
    </source>
</evidence>
<evidence type="ECO:0000313" key="6">
    <source>
        <dbReference type="Proteomes" id="UP001589854"/>
    </source>
</evidence>
<dbReference type="Gene3D" id="3.40.1080.10">
    <property type="entry name" value="Glutaconate Coenzyme A-transferase"/>
    <property type="match status" value="1"/>
</dbReference>
<comment type="caution">
    <text evidence="5">The sequence shown here is derived from an EMBL/GenBank/DDBJ whole genome shotgun (WGS) entry which is preliminary data.</text>
</comment>
<evidence type="ECO:0000259" key="3">
    <source>
        <dbReference type="Pfam" id="PF02550"/>
    </source>
</evidence>
<dbReference type="Gene3D" id="3.30.750.70">
    <property type="entry name" value="4-hydroxybutyrate coenzyme like domains"/>
    <property type="match status" value="1"/>
</dbReference>
<dbReference type="RefSeq" id="WP_378936362.1">
    <property type="nucleotide sequence ID" value="NZ_JBHLVO010000018.1"/>
</dbReference>
<name>A0ABV6GJF1_9BACI</name>
<dbReference type="PANTHER" id="PTHR21432:SF20">
    <property type="entry name" value="ACETYL-COA HYDROLASE"/>
    <property type="match status" value="1"/>
</dbReference>
<dbReference type="Gene3D" id="3.40.1080.20">
    <property type="entry name" value="Acetyl-CoA hydrolase/transferase C-terminal domain"/>
    <property type="match status" value="1"/>
</dbReference>
<evidence type="ECO:0000256" key="2">
    <source>
        <dbReference type="ARBA" id="ARBA00022679"/>
    </source>
</evidence>
<dbReference type="InterPro" id="IPR026888">
    <property type="entry name" value="AcetylCoA_hyd_C"/>
</dbReference>
<dbReference type="InterPro" id="IPR046433">
    <property type="entry name" value="ActCoA_hydro"/>
</dbReference>
<dbReference type="Pfam" id="PF02550">
    <property type="entry name" value="AcetylCoA_hydro"/>
    <property type="match status" value="1"/>
</dbReference>
<feature type="domain" description="Acetyl-CoA hydrolase/transferase C-terminal" evidence="4">
    <location>
        <begin position="268"/>
        <end position="420"/>
    </location>
</feature>
<gene>
    <name evidence="5" type="ORF">ACFFIX_17725</name>
</gene>
<reference evidence="5 6" key="1">
    <citation type="submission" date="2024-09" db="EMBL/GenBank/DDBJ databases">
        <authorList>
            <person name="Sun Q."/>
            <person name="Mori K."/>
        </authorList>
    </citation>
    <scope>NUCLEOTIDE SEQUENCE [LARGE SCALE GENOMIC DNA]</scope>
    <source>
        <strain evidence="5 6">CCM 7228</strain>
    </source>
</reference>
<proteinExistence type="inferred from homology"/>
<evidence type="ECO:0000313" key="5">
    <source>
        <dbReference type="EMBL" id="MFC0273249.1"/>
    </source>
</evidence>
<dbReference type="SUPFAM" id="SSF100950">
    <property type="entry name" value="NagB/RpiA/CoA transferase-like"/>
    <property type="match status" value="2"/>
</dbReference>
<evidence type="ECO:0000256" key="1">
    <source>
        <dbReference type="ARBA" id="ARBA00009632"/>
    </source>
</evidence>
<keyword evidence="2" id="KW-0808">Transferase</keyword>
<dbReference type="InterPro" id="IPR037171">
    <property type="entry name" value="NagB/RpiA_transferase-like"/>
</dbReference>
<dbReference type="InterPro" id="IPR038460">
    <property type="entry name" value="AcetylCoA_hyd_C_sf"/>
</dbReference>
<dbReference type="Proteomes" id="UP001589854">
    <property type="component" value="Unassembled WGS sequence"/>
</dbReference>